<feature type="region of interest" description="Disordered" evidence="1">
    <location>
        <begin position="1"/>
        <end position="93"/>
    </location>
</feature>
<name>A0A6P5J6I9_PHACI</name>
<dbReference type="RefSeq" id="XP_020828988.1">
    <property type="nucleotide sequence ID" value="XM_020973329.1"/>
</dbReference>
<feature type="region of interest" description="Disordered" evidence="1">
    <location>
        <begin position="504"/>
        <end position="523"/>
    </location>
</feature>
<evidence type="ECO:0000256" key="1">
    <source>
        <dbReference type="SAM" id="MobiDB-lite"/>
    </source>
</evidence>
<feature type="region of interest" description="Disordered" evidence="1">
    <location>
        <begin position="218"/>
        <end position="262"/>
    </location>
</feature>
<feature type="compositionally biased region" description="Pro residues" evidence="1">
    <location>
        <begin position="230"/>
        <end position="245"/>
    </location>
</feature>
<reference evidence="3" key="1">
    <citation type="submission" date="2025-08" db="UniProtKB">
        <authorList>
            <consortium name="RefSeq"/>
        </authorList>
    </citation>
    <scope>IDENTIFICATION</scope>
    <source>
        <tissue evidence="3">Spleen</tissue>
    </source>
</reference>
<gene>
    <name evidence="3" type="primary">LOC110198826</name>
</gene>
<feature type="compositionally biased region" description="Polar residues" evidence="1">
    <location>
        <begin position="389"/>
        <end position="405"/>
    </location>
</feature>
<dbReference type="InParanoid" id="A0A6P5J6I9"/>
<dbReference type="GeneID" id="110198826"/>
<dbReference type="KEGG" id="pcw:110198826"/>
<feature type="compositionally biased region" description="Basic and acidic residues" evidence="1">
    <location>
        <begin position="425"/>
        <end position="441"/>
    </location>
</feature>
<dbReference type="AlphaFoldDB" id="A0A6P5J6I9"/>
<feature type="compositionally biased region" description="Basic and acidic residues" evidence="1">
    <location>
        <begin position="252"/>
        <end position="262"/>
    </location>
</feature>
<feature type="region of interest" description="Disordered" evidence="1">
    <location>
        <begin position="359"/>
        <end position="469"/>
    </location>
</feature>
<feature type="compositionally biased region" description="Basic residues" evidence="1">
    <location>
        <begin position="35"/>
        <end position="45"/>
    </location>
</feature>
<evidence type="ECO:0000313" key="2">
    <source>
        <dbReference type="Proteomes" id="UP000515140"/>
    </source>
</evidence>
<proteinExistence type="predicted"/>
<organism evidence="2 3">
    <name type="scientific">Phascolarctos cinereus</name>
    <name type="common">Koala</name>
    <dbReference type="NCBI Taxonomy" id="38626"/>
    <lineage>
        <taxon>Eukaryota</taxon>
        <taxon>Metazoa</taxon>
        <taxon>Chordata</taxon>
        <taxon>Craniata</taxon>
        <taxon>Vertebrata</taxon>
        <taxon>Euteleostomi</taxon>
        <taxon>Mammalia</taxon>
        <taxon>Metatheria</taxon>
        <taxon>Diprotodontia</taxon>
        <taxon>Phascolarctidae</taxon>
        <taxon>Phascolarctos</taxon>
    </lineage>
</organism>
<sequence length="726" mass="80899">MECDERDGRRRKVEAGRAKLAQFQQRKTKGDSSSSKKKASKRKSAAVHAAVTEKEEEHAVASLDGELPSDLEQSVESRAGSSSTEGGAGALDAKAERELASLGTQKKPITELAGQEQIFEDSRSSLATDRRECEVPRAQGKIKMLEEKLAGKQEAVDLLSQQELEMAVQERDKIIVQLTSTLQQERQNHAHDQQEALLLASQMHDLQHQLQENSELLKSKMPAKGRSSRPRPPAASPLQSPPEPHTPMQNIQDKENKFAQTEEHLESAIQELAQVIEEKEGTVSSLWDQLSLDEAVASLQCALSVKDSEIKELKQEKRDCVEKSQVHPQKEVWRPLQDLRWDMLEEKPQLEVTEVGKTCGDAVDEKHRKGGKPTRPEAPPVTGPRDRQPQSLGGINVNLKGQLQESDPRRNGLCAIPESQMAAFQKERDETEWNEKGMPKDLKRKPSSTEIHSEESWDTNGDEGNWGEEVQKLSSHIQGLNGKLLQEPENSRVLLLEPVEDVTAWDTKSGPSEQEERGSQGVVDAQKAELERVQSQLCLQPGEPLCLELEYQTILKRCSVGSEEEEEQSLRLGVSEDDTLVEAGTIDGETSGEGLMMEGAGDLMEKYLVCTERDHLNASETPEYFDIETALQTKSERGSLGFPSGEWISGFGEKRDFNVLSEGNSAQVESLADPVTNVFSQGDLSEIYEVMDEDKIYLMHRCVKFNQLLGEKELALKNFSPEDQRG</sequence>
<dbReference type="Proteomes" id="UP000515140">
    <property type="component" value="Unplaced"/>
</dbReference>
<protein>
    <submittedName>
        <fullName evidence="3">Pericentrin-like isoform X1</fullName>
    </submittedName>
</protein>
<keyword evidence="2" id="KW-1185">Reference proteome</keyword>
<accession>A0A6P5J6I9</accession>
<evidence type="ECO:0000313" key="3">
    <source>
        <dbReference type="RefSeq" id="XP_020828988.1"/>
    </source>
</evidence>